<evidence type="ECO:0000313" key="1">
    <source>
        <dbReference type="EMBL" id="MDQ0153317.1"/>
    </source>
</evidence>
<sequence length="192" mass="21492">MNRIEQIIGEIEEYIEDCKPSTFSSTKIIVQKEELSEKLVELRMSIPDEVRQCQKIISNQTAIMTDAKTKADAMIAEANKMTSQLVDEHEIMQRAYATANKLVEDARAQAQSIVENATYEANGIKLGSIRYTDDMLKSLQTIISHTVTESQSRFENLQASLKSSYDIVSSNRQELAQGMAAQDNGPELPSQN</sequence>
<gene>
    <name evidence="1" type="ORF">J2S20_002030</name>
</gene>
<proteinExistence type="predicted"/>
<accession>A0AAE3VBL6</accession>
<dbReference type="AlphaFoldDB" id="A0AAE3VBL6"/>
<protein>
    <submittedName>
        <fullName evidence="1">F0F1-type ATP synthase membrane subunit b/b</fullName>
    </submittedName>
</protein>
<name>A0AAE3VBL6_9FIRM</name>
<reference evidence="1" key="1">
    <citation type="submission" date="2023-07" db="EMBL/GenBank/DDBJ databases">
        <title>Genomic Encyclopedia of Type Strains, Phase IV (KMG-IV): sequencing the most valuable type-strain genomes for metagenomic binning, comparative biology and taxonomic classification.</title>
        <authorList>
            <person name="Goeker M."/>
        </authorList>
    </citation>
    <scope>NUCLEOTIDE SEQUENCE</scope>
    <source>
        <strain evidence="1">DSM 19659</strain>
    </source>
</reference>
<evidence type="ECO:0000313" key="2">
    <source>
        <dbReference type="Proteomes" id="UP001241537"/>
    </source>
</evidence>
<organism evidence="1 2">
    <name type="scientific">Moryella indoligenes</name>
    <dbReference type="NCBI Taxonomy" id="371674"/>
    <lineage>
        <taxon>Bacteria</taxon>
        <taxon>Bacillati</taxon>
        <taxon>Bacillota</taxon>
        <taxon>Clostridia</taxon>
        <taxon>Lachnospirales</taxon>
        <taxon>Lachnospiraceae</taxon>
        <taxon>Moryella</taxon>
    </lineage>
</organism>
<dbReference type="EMBL" id="JAUSTO010000016">
    <property type="protein sequence ID" value="MDQ0153317.1"/>
    <property type="molecule type" value="Genomic_DNA"/>
</dbReference>
<dbReference type="RefSeq" id="WP_307255278.1">
    <property type="nucleotide sequence ID" value="NZ_JAUSTO010000016.1"/>
</dbReference>
<dbReference type="Proteomes" id="UP001241537">
    <property type="component" value="Unassembled WGS sequence"/>
</dbReference>
<keyword evidence="2" id="KW-1185">Reference proteome</keyword>
<comment type="caution">
    <text evidence="1">The sequence shown here is derived from an EMBL/GenBank/DDBJ whole genome shotgun (WGS) entry which is preliminary data.</text>
</comment>